<dbReference type="RefSeq" id="WP_157526906.1">
    <property type="nucleotide sequence ID" value="NZ_CP066775.1"/>
</dbReference>
<name>A0A7T7JGE1_9SPHI</name>
<dbReference type="KEGG" id="mgik:GO620_013250"/>
<sequence length="901" mass="102298">MFIILHHHFKLPRLKYQYRLANHRFLLKYKYCFIIFFVARIAVANAQVADTVRKDTISAKRDTAHVQTATTPQPGISTSVKGKVVDAKTGKPLSFISIKFDGTGYGTDSNDDGEFWLTASGSYTKVTFSTVGYQSVTRNIQPGKLNELSIKLSGKTTQLKEVVVKSGKKQPYRNKGNPAVELIQQVIDHKALNRAQSSDYLQFDQYERIGFSVYNFPPSLLKSGFLRPYSFMVDTLQKINGKPQTSIPIYLSEKLSEHFYRKQPEKTIEIVTAQKASNVLKFIDTAGLGVYLNRLYGNTIDIYENNIFIVANQFLSPIADHSPNYYKFFITDTINTDKGKLIQLSFTPRNKGDLLFEGTLYVTLNGRYAVEGCDLNVNHQININFMRSLNVHLDFEDYPDGRYYLKKSDVKADFGLFKNKGLSIFGDRVVNYTNYKLNAPRSPAFYEGKSEQVTANSVKLDTAFWNRNRTDSLNKQQSTAYAHISRLETMKSYKRLNWWASTITGGYANTGPFQIGQIGDIYFHSPVEGSRFQLGGRSTPKLDSTIYLEGYGAYGTRDKQFKFNAATYFSLNKTPFYRYPNDYFKVSYFYDIGRPGQSNSVTSGSTPLGSFQSSVSDYFQYTRIVRLDYVKDFLNHFSYQVSLKNQNQQAAGSLIYQLNDPAGTVINTLSTTEVGLHLRYAPHEQFIQGTQYRHTIYSKYPIINLQIDKGLSNVFHSNYNYVNVQLNIAKRFYYSQLGTADVTLLGGYLGGKVPFPLLNISPANQSLEYDPDAYNKMYYLEFVSDHYAGINYTENFNGFFLNKIPLIEHLKWREYLSFKALIGGVRKENDPAYSIGLYRFPTGGASGTGTYSLGSKPYLEGGVGIGNIFKLIRVDVIKRFNYLDHPGVTPYGLKLSFSPDL</sequence>
<dbReference type="Pfam" id="PF13715">
    <property type="entry name" value="CarbopepD_reg_2"/>
    <property type="match status" value="1"/>
</dbReference>
<keyword evidence="1" id="KW-0378">Hydrolase</keyword>
<gene>
    <name evidence="1" type="ORF">GO620_013250</name>
</gene>
<evidence type="ECO:0000313" key="2">
    <source>
        <dbReference type="Proteomes" id="UP000429232"/>
    </source>
</evidence>
<dbReference type="AlphaFoldDB" id="A0A7T7JGE1"/>
<dbReference type="InterPro" id="IPR043741">
    <property type="entry name" value="DUF5686"/>
</dbReference>
<dbReference type="InterPro" id="IPR008969">
    <property type="entry name" value="CarboxyPept-like_regulatory"/>
</dbReference>
<keyword evidence="1" id="KW-0121">Carboxypeptidase</keyword>
<dbReference type="Pfam" id="PF18939">
    <property type="entry name" value="DUF5686"/>
    <property type="match status" value="1"/>
</dbReference>
<reference evidence="1 2" key="1">
    <citation type="submission" date="2020-12" db="EMBL/GenBank/DDBJ databases">
        <title>HMF7856_wgs.fasta genome submission.</title>
        <authorList>
            <person name="Kang H."/>
            <person name="Kim H."/>
            <person name="Joh K."/>
        </authorList>
    </citation>
    <scope>NUCLEOTIDE SEQUENCE [LARGE SCALE GENOMIC DNA]</scope>
    <source>
        <strain evidence="1 2">HMF7856</strain>
    </source>
</reference>
<dbReference type="Proteomes" id="UP000429232">
    <property type="component" value="Chromosome"/>
</dbReference>
<proteinExistence type="predicted"/>
<dbReference type="Gene3D" id="2.60.40.1120">
    <property type="entry name" value="Carboxypeptidase-like, regulatory domain"/>
    <property type="match status" value="1"/>
</dbReference>
<evidence type="ECO:0000313" key="1">
    <source>
        <dbReference type="EMBL" id="QQL49136.1"/>
    </source>
</evidence>
<keyword evidence="2" id="KW-1185">Reference proteome</keyword>
<dbReference type="SUPFAM" id="SSF49464">
    <property type="entry name" value="Carboxypeptidase regulatory domain-like"/>
    <property type="match status" value="1"/>
</dbReference>
<dbReference type="EMBL" id="CP066775">
    <property type="protein sequence ID" value="QQL49136.1"/>
    <property type="molecule type" value="Genomic_DNA"/>
</dbReference>
<keyword evidence="1" id="KW-0645">Protease</keyword>
<accession>A0A7T7JGE1</accession>
<protein>
    <submittedName>
        <fullName evidence="1">Carboxypeptidase-like regulatory domain-containing protein</fullName>
    </submittedName>
</protein>
<dbReference type="GO" id="GO:0004180">
    <property type="term" value="F:carboxypeptidase activity"/>
    <property type="evidence" value="ECO:0007669"/>
    <property type="project" value="UniProtKB-KW"/>
</dbReference>
<organism evidence="1 2">
    <name type="scientific">Mucilaginibacter ginkgonis</name>
    <dbReference type="NCBI Taxonomy" id="2682091"/>
    <lineage>
        <taxon>Bacteria</taxon>
        <taxon>Pseudomonadati</taxon>
        <taxon>Bacteroidota</taxon>
        <taxon>Sphingobacteriia</taxon>
        <taxon>Sphingobacteriales</taxon>
        <taxon>Sphingobacteriaceae</taxon>
        <taxon>Mucilaginibacter</taxon>
    </lineage>
</organism>